<gene>
    <name evidence="2" type="ORF">JOC47_001796</name>
</gene>
<evidence type="ECO:0000313" key="2">
    <source>
        <dbReference type="EMBL" id="MBM7556942.1"/>
    </source>
</evidence>
<evidence type="ECO:0000313" key="3">
    <source>
        <dbReference type="Proteomes" id="UP000774000"/>
    </source>
</evidence>
<sequence length="275" mass="33024">MKKKDIDQEINYIKANQSEHSFFWLNDKYGVEKLKKIVENINSYLNTGTKIYNERNLLVHIESDIASSNSDLVIKKFKLNRKYDKLRFCFLDSKAVRSLRMALALQKIDIKTPEPVAVVEKRGKFNQIIYSYFITKYLDYDYNLLDIVRDEQHPMRKKVKNLVPHIARDVRKMHDAGIIHNDLHAGNILVEDINSEEPQLYYIDLNRARIKGELDDKERIKDLARLKFTNEEQRIFMKEYAPNNYNEFLDEMKEQRRRRVKFMEFKNKLKSFFRS</sequence>
<dbReference type="Pfam" id="PF06293">
    <property type="entry name" value="Kdo"/>
    <property type="match status" value="1"/>
</dbReference>
<dbReference type="SUPFAM" id="SSF56112">
    <property type="entry name" value="Protein kinase-like (PK-like)"/>
    <property type="match status" value="1"/>
</dbReference>
<name>A0A939BPE5_9FIRM</name>
<dbReference type="GO" id="GO:0005524">
    <property type="term" value="F:ATP binding"/>
    <property type="evidence" value="ECO:0007669"/>
    <property type="project" value="InterPro"/>
</dbReference>
<reference evidence="2" key="1">
    <citation type="submission" date="2021-01" db="EMBL/GenBank/DDBJ databases">
        <title>Genomic Encyclopedia of Type Strains, Phase IV (KMG-IV): sequencing the most valuable type-strain genomes for metagenomic binning, comparative biology and taxonomic classification.</title>
        <authorList>
            <person name="Goeker M."/>
        </authorList>
    </citation>
    <scope>NUCLEOTIDE SEQUENCE</scope>
    <source>
        <strain evidence="2">DSM 23230</strain>
    </source>
</reference>
<dbReference type="Gene3D" id="1.10.510.10">
    <property type="entry name" value="Transferase(Phosphotransferase) domain 1"/>
    <property type="match status" value="1"/>
</dbReference>
<keyword evidence="3" id="KW-1185">Reference proteome</keyword>
<accession>A0A939BPE5</accession>
<dbReference type="InterPro" id="IPR011009">
    <property type="entry name" value="Kinase-like_dom_sf"/>
</dbReference>
<dbReference type="PROSITE" id="PS50011">
    <property type="entry name" value="PROTEIN_KINASE_DOM"/>
    <property type="match status" value="1"/>
</dbReference>
<dbReference type="AlphaFoldDB" id="A0A939BPE5"/>
<dbReference type="EMBL" id="JAFBDQ010000008">
    <property type="protein sequence ID" value="MBM7556942.1"/>
    <property type="molecule type" value="Genomic_DNA"/>
</dbReference>
<proteinExistence type="predicted"/>
<dbReference type="RefSeq" id="WP_204701712.1">
    <property type="nucleotide sequence ID" value="NZ_JAFBDQ010000008.1"/>
</dbReference>
<dbReference type="GO" id="GO:0004672">
    <property type="term" value="F:protein kinase activity"/>
    <property type="evidence" value="ECO:0007669"/>
    <property type="project" value="InterPro"/>
</dbReference>
<comment type="caution">
    <text evidence="2">The sequence shown here is derived from an EMBL/GenBank/DDBJ whole genome shotgun (WGS) entry which is preliminary data.</text>
</comment>
<evidence type="ECO:0000259" key="1">
    <source>
        <dbReference type="PROSITE" id="PS50011"/>
    </source>
</evidence>
<dbReference type="InterPro" id="IPR000719">
    <property type="entry name" value="Prot_kinase_dom"/>
</dbReference>
<dbReference type="Proteomes" id="UP000774000">
    <property type="component" value="Unassembled WGS sequence"/>
</dbReference>
<protein>
    <submittedName>
        <fullName evidence="2">tRNA A-37 threonylcarbamoyl transferase component Bud32</fullName>
    </submittedName>
</protein>
<feature type="domain" description="Protein kinase" evidence="1">
    <location>
        <begin position="23"/>
        <end position="275"/>
    </location>
</feature>
<keyword evidence="2" id="KW-0808">Transferase</keyword>
<organism evidence="2 3">
    <name type="scientific">Halanaerobacter jeridensis</name>
    <dbReference type="NCBI Taxonomy" id="706427"/>
    <lineage>
        <taxon>Bacteria</taxon>
        <taxon>Bacillati</taxon>
        <taxon>Bacillota</taxon>
        <taxon>Clostridia</taxon>
        <taxon>Halanaerobiales</taxon>
        <taxon>Halobacteroidaceae</taxon>
        <taxon>Halanaerobacter</taxon>
    </lineage>
</organism>